<keyword evidence="6" id="KW-1185">Reference proteome</keyword>
<feature type="chain" id="PRO_5042265160" evidence="3">
    <location>
        <begin position="28"/>
        <end position="2170"/>
    </location>
</feature>
<proteinExistence type="predicted"/>
<evidence type="ECO:0000256" key="1">
    <source>
        <dbReference type="ARBA" id="ARBA00022737"/>
    </source>
</evidence>
<evidence type="ECO:0000256" key="2">
    <source>
        <dbReference type="SAM" id="Coils"/>
    </source>
</evidence>
<dbReference type="Pfam" id="PF18998">
    <property type="entry name" value="Flg_new_2"/>
    <property type="match status" value="1"/>
</dbReference>
<feature type="domain" description="SLH" evidence="4">
    <location>
        <begin position="1985"/>
        <end position="2043"/>
    </location>
</feature>
<feature type="coiled-coil region" evidence="2">
    <location>
        <begin position="1826"/>
        <end position="1881"/>
    </location>
</feature>
<dbReference type="Proteomes" id="UP001198242">
    <property type="component" value="Unassembled WGS sequence"/>
</dbReference>
<gene>
    <name evidence="5" type="ORF">LKE05_06445</name>
</gene>
<keyword evidence="1" id="KW-0677">Repeat</keyword>
<dbReference type="RefSeq" id="WP_308456300.1">
    <property type="nucleotide sequence ID" value="NZ_JAJEQM010000007.1"/>
</dbReference>
<dbReference type="InterPro" id="IPR001119">
    <property type="entry name" value="SLH_dom"/>
</dbReference>
<keyword evidence="2" id="KW-0175">Coiled coil</keyword>
<evidence type="ECO:0000256" key="3">
    <source>
        <dbReference type="SAM" id="SignalP"/>
    </source>
</evidence>
<evidence type="ECO:0000259" key="4">
    <source>
        <dbReference type="PROSITE" id="PS51272"/>
    </source>
</evidence>
<accession>A0AAE3J9A1</accession>
<reference evidence="5 6" key="1">
    <citation type="submission" date="2021-10" db="EMBL/GenBank/DDBJ databases">
        <title>Anaerobic single-cell dispensing facilitates the cultivation of human gut bacteria.</title>
        <authorList>
            <person name="Afrizal A."/>
        </authorList>
    </citation>
    <scope>NUCLEOTIDE SEQUENCE [LARGE SCALE GENOMIC DNA]</scope>
    <source>
        <strain evidence="5 6">CLA-AA-H232</strain>
    </source>
</reference>
<protein>
    <submittedName>
        <fullName evidence="5">S-layer homology domain-containing protein</fullName>
    </submittedName>
</protein>
<dbReference type="Pfam" id="PF00395">
    <property type="entry name" value="SLH"/>
    <property type="match status" value="3"/>
</dbReference>
<evidence type="ECO:0000313" key="6">
    <source>
        <dbReference type="Proteomes" id="UP001198242"/>
    </source>
</evidence>
<organism evidence="5 6">
    <name type="scientific">Hominilimicola fabiformis</name>
    <dbReference type="NCBI Taxonomy" id="2885356"/>
    <lineage>
        <taxon>Bacteria</taxon>
        <taxon>Bacillati</taxon>
        <taxon>Bacillota</taxon>
        <taxon>Clostridia</taxon>
        <taxon>Eubacteriales</taxon>
        <taxon>Oscillospiraceae</taxon>
        <taxon>Hominilimicola</taxon>
    </lineage>
</organism>
<comment type="caution">
    <text evidence="5">The sequence shown here is derived from an EMBL/GenBank/DDBJ whole genome shotgun (WGS) entry which is preliminary data.</text>
</comment>
<name>A0AAE3J9A1_9FIRM</name>
<dbReference type="Gene3D" id="1.20.1270.90">
    <property type="entry name" value="AF1782-like"/>
    <property type="match status" value="1"/>
</dbReference>
<dbReference type="InterPro" id="IPR013783">
    <property type="entry name" value="Ig-like_fold"/>
</dbReference>
<keyword evidence="3" id="KW-0732">Signal</keyword>
<dbReference type="EMBL" id="JAJEQM010000007">
    <property type="protein sequence ID" value="MCC2210429.1"/>
    <property type="molecule type" value="Genomic_DNA"/>
</dbReference>
<dbReference type="Gene3D" id="2.60.40.10">
    <property type="entry name" value="Immunoglobulins"/>
    <property type="match status" value="1"/>
</dbReference>
<feature type="signal peptide" evidence="3">
    <location>
        <begin position="1"/>
        <end position="27"/>
    </location>
</feature>
<dbReference type="InterPro" id="IPR044060">
    <property type="entry name" value="Bacterial_rp_domain"/>
</dbReference>
<sequence>MKAFKRIISSMLALVMFVSIFPLGVFAEGENDNIYSITNGYLTYSFNADTGGFAIETEEGNPKKILDNNIPLLYSDDKERSNGTSFITVRIGNKDYIFGQDYGFFGMSSHLDTPVVSEEGRLITIPWTIKGVTVTLKIALGTDENNDITGNAGISFEVTNNSGIEEDISVRLLLDTALGNEIDAPYFVVDEAIRPTMTETEFSGDDVPSQIRCVDSLANPTKLAYILTKGWNGGSEANRIIVGHWANLANTRYTYTPDNYCDFTNYSNDYREPDSAAAIYWENRTIASGGSYTGEMLYGVGNFSNDKDDATQINITAGRVELSDDKKTYKNDGQFDVTVEIDNTGDDAVMLSSAMLNITVDNSQFEIVSGDDTVTFDEIGKEIITKKYTFKAVPQTDLTAGRVYVSLTATANLEDGTQKTVETAAEKNVILQSVTGNVPIVQMNKVNPEIVWTGGEKAVTVSGNMSAFKALSANQGWDLRIKHTTSDHSVLIEKKNIAFLDEEYENMSFSTDEELEVGYYELVFEFTDPILIEEFGKSITCEHKLQVSADEKYRLKSYGTIALVRTTDKSNNTDYDFFTFANEGEYLKFYNGEVEKTGELNKTKIKYNFGEKKESICDNEILLTVRANVREMERGDGNNKERYWQASTADGDVVINNMLSYEGDTPLEIYEKNGSYTINGDGLLKVVNSINVWRSKWSFTVNKGIVYTLDSERLTDYFANDNKPVKLSLDGAATMIQSVGGFLVDLKYGEMSSQWYDNSDGMVTYGIGFGGSISLPIKTKKNNNQETKDLTADQEDISDEMQSLFDESLTADQEDISGDMESLFDETPKQTSTGDKIKKDTKLSEGSLSAEVNNVLFGEKGKVEEKAVKVEGTGFIGIDAKMSLALPKDVLGSLVSNAPGIYASVTINTIDNVYELNAGLNIKIIECEGILAFKEVNVKNKDVIVPDKIEFYIRDGLKIPIAPPALFMTGLGGGINELADTIGGEFDKLPPITILLFTRLEAIGTLVGDFNARISLEGLSLKGDMKLKVSDSLLDLKAGINARWIEPWELNLYGNVSIIDGLIKGGITINIADDYFYGYIFASICIPDSIPLVGGKELAGVEAAVSDEFIGANIKIIGIRFGVIYYWGKNVSFGKNVDLSAPPRGENNSMSLMSSDDVTGYYGTNVHELSVEPIGMMTDGSEYKEASVNVENAQNQDALLLEIPYTGSGTPEAGEITLINADGAVINTILDDGNGNGNMLVQRRDGDNYIYVTVTEKDKIINGKWTVRYTTPNITIKSFNMNGVDGIAGIDSCSISHSSEDSAELTASWTMSGSTDKKGTIDVYLTKDKDVLKKVKTGDNKGDSLGTNILHKTDAEIKNGSEKITLPDTFESGTYYAVTTVSTTDGISLAISDTPVKFKNKKLPKSVSNVHINYGGNGNIFVNVTDPENADYTHYIAEIVAEDGSVLSNNVGQFEKGSNFVFGKEAYLETGKTYYVNVRTLREEYGKSDSSDEYKTWYYYGDDVVSSDKLVMPEKDMPKLKEVKTNFDSTKEYINDNNIIVEYVFDNDVFMELSVNGQKAYSDNKFKKEWKFVLDDLEDGDYVIDFTAYTSKKDNISGKDAIIGDSDARLAFSIDTSAPILSLSQKSAESVENVSAIFGANTVITEDDGSYTIEGLTEKSSTLTIDGETDGITVNENGSFSITKKLSDYENYKLHTLKAVDNAGNVTELMVYAVRKGSFAIKEIELKNNGEDIQTVDGEKKISMKSGQNSKLSAFAVLDDGKEFELSDDMIDWSVLYEKNHIALDEGDITALSKGETAVKVKMNTANIQTAEDKNIEDGFSDYAVIEITGNSKEDLIEKIKEAQELLDNTPNASDSKKNALQEAINKAQELVNDSNATEDDYTQGVAALNKAMESFKNTGKHSGGGSSSAKYKITLLPSENGKVTLSSTEVKAGTSVTVTSVPNDGYMVKDILINGVSVGSNAEVYTVKSVSENMEIQVIFGEKTDLPFIDVEKTDWFYDNVKYVYEHKFMVGITDITFEPNTKLSRAMFVAILHRIDGEKEEGECKFEDVPSGAYYEKAVAWASTNGIVAGISAAEFDPNADITREQMAAILYRYANYKKIDTQVGDNTNILSYDDYNDISEYAIPSMQWAAGSGLMVGKTDTTLNPKDNATRAEAAAVFMRFVENFND</sequence>
<dbReference type="PROSITE" id="PS51272">
    <property type="entry name" value="SLH"/>
    <property type="match status" value="3"/>
</dbReference>
<evidence type="ECO:0000313" key="5">
    <source>
        <dbReference type="EMBL" id="MCC2210429.1"/>
    </source>
</evidence>
<feature type="domain" description="SLH" evidence="4">
    <location>
        <begin position="2112"/>
        <end position="2170"/>
    </location>
</feature>
<feature type="domain" description="SLH" evidence="4">
    <location>
        <begin position="2044"/>
        <end position="2107"/>
    </location>
</feature>